<dbReference type="Pfam" id="PF07335">
    <property type="entry name" value="Glyco_hydro_75"/>
    <property type="match status" value="1"/>
</dbReference>
<evidence type="ECO:0000256" key="5">
    <source>
        <dbReference type="ARBA" id="ARBA00022729"/>
    </source>
</evidence>
<evidence type="ECO:0000256" key="2">
    <source>
        <dbReference type="ARBA" id="ARBA00004613"/>
    </source>
</evidence>
<evidence type="ECO:0000256" key="11">
    <source>
        <dbReference type="RuleBase" id="RU361208"/>
    </source>
</evidence>
<dbReference type="InterPro" id="IPR009939">
    <property type="entry name" value="Chitosanase_fungal"/>
</dbReference>
<evidence type="ECO:0000256" key="7">
    <source>
        <dbReference type="ARBA" id="ARBA00023277"/>
    </source>
</evidence>
<comment type="catalytic activity">
    <reaction evidence="1 11">
        <text>Endohydrolysis of beta-(1-&gt;4)-linkages between D-glucosamine residues in a partly acetylated chitosan.</text>
        <dbReference type="EC" id="3.2.1.132"/>
    </reaction>
</comment>
<protein>
    <recommendedName>
        <fullName evidence="11">Endo-chitosanase</fullName>
        <ecNumber evidence="11">3.2.1.132</ecNumber>
    </recommendedName>
</protein>
<evidence type="ECO:0000256" key="4">
    <source>
        <dbReference type="ARBA" id="ARBA00022525"/>
    </source>
</evidence>
<keyword evidence="6 11" id="KW-0378">Hydrolase</keyword>
<comment type="function">
    <text evidence="10">Chitosanase catalyzing the endo-type cleavage of chitosan, the deacylated form of chitin. Chitosanase may be crucial in the degradation of the deacetylated portion of chitin in the fungal cell wall. Chitoolisaccharides produced by the hydrolysis of partially N-acetylated chitosan are known to have many biological activities, including antibacterial activity, immune-enhancing effects, and elicitor activity.</text>
</comment>
<dbReference type="STRING" id="1448316.A0A395GXL1"/>
<evidence type="ECO:0000256" key="8">
    <source>
        <dbReference type="ARBA" id="ARBA00023295"/>
    </source>
</evidence>
<gene>
    <name evidence="12" type="ORF">BO80DRAFT_107509</name>
</gene>
<feature type="chain" id="PRO_5017102128" description="Endo-chitosanase" evidence="11">
    <location>
        <begin position="21"/>
        <end position="389"/>
    </location>
</feature>
<evidence type="ECO:0000256" key="10">
    <source>
        <dbReference type="ARBA" id="ARBA00029386"/>
    </source>
</evidence>
<dbReference type="GeneID" id="37218249"/>
<comment type="similarity">
    <text evidence="3 11">Belongs to the glycosyl hydrolase 75 family.</text>
</comment>
<keyword evidence="9 11" id="KW-0624">Polysaccharide degradation</keyword>
<keyword evidence="5 11" id="KW-0732">Signal</keyword>
<evidence type="ECO:0000256" key="3">
    <source>
        <dbReference type="ARBA" id="ARBA00007799"/>
    </source>
</evidence>
<evidence type="ECO:0000313" key="13">
    <source>
        <dbReference type="Proteomes" id="UP000249402"/>
    </source>
</evidence>
<dbReference type="PANTHER" id="PTHR42061">
    <property type="entry name" value="ENDO-CHITOSANASE"/>
    <property type="match status" value="1"/>
</dbReference>
<feature type="signal peptide" evidence="11">
    <location>
        <begin position="1"/>
        <end position="20"/>
    </location>
</feature>
<keyword evidence="13" id="KW-1185">Reference proteome</keyword>
<dbReference type="Proteomes" id="UP000249402">
    <property type="component" value="Unassembled WGS sequence"/>
</dbReference>
<name>A0A395GXL1_9EURO</name>
<keyword evidence="4" id="KW-0964">Secreted</keyword>
<keyword evidence="7" id="KW-0119">Carbohydrate metabolism</keyword>
<evidence type="ECO:0000256" key="9">
    <source>
        <dbReference type="ARBA" id="ARBA00023326"/>
    </source>
</evidence>
<accession>A0A395GXL1</accession>
<dbReference type="GO" id="GO:0016977">
    <property type="term" value="F:chitosanase activity"/>
    <property type="evidence" value="ECO:0007669"/>
    <property type="project" value="UniProtKB-EC"/>
</dbReference>
<dbReference type="AlphaFoldDB" id="A0A395GXL1"/>
<reference evidence="12 13" key="1">
    <citation type="submission" date="2018-02" db="EMBL/GenBank/DDBJ databases">
        <title>The genomes of Aspergillus section Nigri reveals drivers in fungal speciation.</title>
        <authorList>
            <consortium name="DOE Joint Genome Institute"/>
            <person name="Vesth T.C."/>
            <person name="Nybo J."/>
            <person name="Theobald S."/>
            <person name="Brandl J."/>
            <person name="Frisvad J.C."/>
            <person name="Nielsen K.F."/>
            <person name="Lyhne E.K."/>
            <person name="Kogle M.E."/>
            <person name="Kuo A."/>
            <person name="Riley R."/>
            <person name="Clum A."/>
            <person name="Nolan M."/>
            <person name="Lipzen A."/>
            <person name="Salamov A."/>
            <person name="Henrissat B."/>
            <person name="Wiebenga A."/>
            <person name="De vries R.P."/>
            <person name="Grigoriev I.V."/>
            <person name="Mortensen U.H."/>
            <person name="Andersen M.R."/>
            <person name="Baker S.E."/>
        </authorList>
    </citation>
    <scope>NUCLEOTIDE SEQUENCE [LARGE SCALE GENOMIC DNA]</scope>
    <source>
        <strain evidence="12 13">CBS 121593</strain>
    </source>
</reference>
<evidence type="ECO:0000256" key="6">
    <source>
        <dbReference type="ARBA" id="ARBA00022801"/>
    </source>
</evidence>
<sequence>MALKTTLNLAVMALAGSSMAQSVDGSKYDHPNAGPPASFFAAATTLPVSALQAAAAKASVVPAKATYPVNTDKNSPLSTIHSDWASFSEGASFSWVADMDVDCDGKDYHCKGNGDGQPGTNWGALAAYEVPWIVIPDHFLKANEKALPGNNLAAVICNGKMYYGILGDSNGDNPEVTGEASWLMARTCFPNEDLDGANGHVPADVTYIVFTGKDAVVPSSALNNNYITNFSTLRSMGDKLVGALASKLGLSGSSSGSGSGSGSGSSSTCSWEGHCQGATCSSDNDCSDDLVCSSGVCSSGSVASKTTLTTSAATATATCSWEGHCQGASCSSDNDCSDALVCKSGTCASGSAAAQPTCSWKGHCEGASCSSDNDCSDDLVCNSGSCSSA</sequence>
<dbReference type="RefSeq" id="XP_025574417.1">
    <property type="nucleotide sequence ID" value="XM_025713384.1"/>
</dbReference>
<dbReference type="GO" id="GO:0000272">
    <property type="term" value="P:polysaccharide catabolic process"/>
    <property type="evidence" value="ECO:0007669"/>
    <property type="project" value="UniProtKB-KW"/>
</dbReference>
<organism evidence="12 13">
    <name type="scientific">Aspergillus ibericus CBS 121593</name>
    <dbReference type="NCBI Taxonomy" id="1448316"/>
    <lineage>
        <taxon>Eukaryota</taxon>
        <taxon>Fungi</taxon>
        <taxon>Dikarya</taxon>
        <taxon>Ascomycota</taxon>
        <taxon>Pezizomycotina</taxon>
        <taxon>Eurotiomycetes</taxon>
        <taxon>Eurotiomycetidae</taxon>
        <taxon>Eurotiales</taxon>
        <taxon>Aspergillaceae</taxon>
        <taxon>Aspergillus</taxon>
        <taxon>Aspergillus subgen. Circumdati</taxon>
    </lineage>
</organism>
<comment type="subcellular location">
    <subcellularLocation>
        <location evidence="2 11">Secreted</location>
    </subcellularLocation>
</comment>
<dbReference type="OrthoDB" id="4756206at2759"/>
<dbReference type="EC" id="3.2.1.132" evidence="11"/>
<evidence type="ECO:0000313" key="12">
    <source>
        <dbReference type="EMBL" id="RAL00090.1"/>
    </source>
</evidence>
<dbReference type="VEuPathDB" id="FungiDB:BO80DRAFT_107509"/>
<dbReference type="PANTHER" id="PTHR42061:SF4">
    <property type="entry name" value="ENDO-CHITOSANASE"/>
    <property type="match status" value="1"/>
</dbReference>
<dbReference type="GO" id="GO:0005576">
    <property type="term" value="C:extracellular region"/>
    <property type="evidence" value="ECO:0007669"/>
    <property type="project" value="UniProtKB-SubCell"/>
</dbReference>
<keyword evidence="8 11" id="KW-0326">Glycosidase</keyword>
<proteinExistence type="inferred from homology"/>
<dbReference type="EMBL" id="KZ824442">
    <property type="protein sequence ID" value="RAL00090.1"/>
    <property type="molecule type" value="Genomic_DNA"/>
</dbReference>
<evidence type="ECO:0000256" key="1">
    <source>
        <dbReference type="ARBA" id="ARBA00000405"/>
    </source>
</evidence>